<keyword evidence="11 14" id="KW-1133">Transmembrane helix</keyword>
<feature type="transmembrane region" description="Helical" evidence="14">
    <location>
        <begin position="432"/>
        <end position="455"/>
    </location>
</feature>
<name>A0ABT1E8H7_9FIRM</name>
<dbReference type="EMBL" id="JAMZFW010000001">
    <property type="protein sequence ID" value="MCP1100807.1"/>
    <property type="molecule type" value="Genomic_DNA"/>
</dbReference>
<evidence type="ECO:0000256" key="7">
    <source>
        <dbReference type="ARBA" id="ARBA00022692"/>
    </source>
</evidence>
<evidence type="ECO:0000256" key="5">
    <source>
        <dbReference type="ARBA" id="ARBA00022553"/>
    </source>
</evidence>
<keyword evidence="8" id="KW-0547">Nucleotide-binding</keyword>
<dbReference type="CDD" id="cd00082">
    <property type="entry name" value="HisKA"/>
    <property type="match status" value="1"/>
</dbReference>
<dbReference type="RefSeq" id="WP_262064596.1">
    <property type="nucleotide sequence ID" value="NZ_JAMXOD010000001.1"/>
</dbReference>
<dbReference type="SUPFAM" id="SSF47384">
    <property type="entry name" value="Homodimeric domain of signal transducing histidine kinase"/>
    <property type="match status" value="1"/>
</dbReference>
<dbReference type="Proteomes" id="UP001523566">
    <property type="component" value="Unassembled WGS sequence"/>
</dbReference>
<evidence type="ECO:0000256" key="13">
    <source>
        <dbReference type="ARBA" id="ARBA00023136"/>
    </source>
</evidence>
<accession>A0ABT1E8H7</accession>
<dbReference type="PANTHER" id="PTHR45528">
    <property type="entry name" value="SENSOR HISTIDINE KINASE CPXA"/>
    <property type="match status" value="1"/>
</dbReference>
<protein>
    <recommendedName>
        <fullName evidence="3">histidine kinase</fullName>
        <ecNumber evidence="3">2.7.13.3</ecNumber>
    </recommendedName>
</protein>
<keyword evidence="4" id="KW-1003">Cell membrane</keyword>
<keyword evidence="12" id="KW-0902">Two-component regulatory system</keyword>
<evidence type="ECO:0000256" key="3">
    <source>
        <dbReference type="ARBA" id="ARBA00012438"/>
    </source>
</evidence>
<dbReference type="InterPro" id="IPR003661">
    <property type="entry name" value="HisK_dim/P_dom"/>
</dbReference>
<evidence type="ECO:0000256" key="2">
    <source>
        <dbReference type="ARBA" id="ARBA00004651"/>
    </source>
</evidence>
<dbReference type="Gene3D" id="3.30.565.10">
    <property type="entry name" value="Histidine kinase-like ATPase, C-terminal domain"/>
    <property type="match status" value="1"/>
</dbReference>
<evidence type="ECO:0000259" key="15">
    <source>
        <dbReference type="PROSITE" id="PS50109"/>
    </source>
</evidence>
<keyword evidence="6" id="KW-0808">Transferase</keyword>
<dbReference type="InterPro" id="IPR005467">
    <property type="entry name" value="His_kinase_dom"/>
</dbReference>
<dbReference type="Gene3D" id="1.10.287.130">
    <property type="match status" value="1"/>
</dbReference>
<dbReference type="EC" id="2.7.13.3" evidence="3"/>
<dbReference type="GO" id="GO:0016301">
    <property type="term" value="F:kinase activity"/>
    <property type="evidence" value="ECO:0007669"/>
    <property type="project" value="UniProtKB-KW"/>
</dbReference>
<keyword evidence="5" id="KW-0597">Phosphoprotein</keyword>
<feature type="transmembrane region" description="Helical" evidence="14">
    <location>
        <begin position="400"/>
        <end position="420"/>
    </location>
</feature>
<keyword evidence="13 14" id="KW-0472">Membrane</keyword>
<dbReference type="SMART" id="SM00388">
    <property type="entry name" value="HisKA"/>
    <property type="match status" value="1"/>
</dbReference>
<keyword evidence="7 14" id="KW-0812">Transmembrane</keyword>
<evidence type="ECO:0000256" key="14">
    <source>
        <dbReference type="SAM" id="Phobius"/>
    </source>
</evidence>
<dbReference type="InterPro" id="IPR003594">
    <property type="entry name" value="HATPase_dom"/>
</dbReference>
<proteinExistence type="predicted"/>
<dbReference type="InterPro" id="IPR050398">
    <property type="entry name" value="HssS/ArlS-like"/>
</dbReference>
<keyword evidence="10" id="KW-0067">ATP-binding</keyword>
<comment type="subcellular location">
    <subcellularLocation>
        <location evidence="2">Cell membrane</location>
        <topology evidence="2">Multi-pass membrane protein</topology>
    </subcellularLocation>
</comment>
<feature type="transmembrane region" description="Helical" evidence="14">
    <location>
        <begin position="476"/>
        <end position="500"/>
    </location>
</feature>
<sequence>MKKWYKNNLTKGILIVLSYIGVLVMGICFTGMAFFSGDISDLFSLNAPKKYEETVTFEEQFYNDISHIINGIALNENVENEKIIDLEQYYNFREITEGKNATVAYKGSDLVKWADSGSAHTTEQKDQLYVLSHQGEYTYYTYEELEKRIENKILVPNYDEGQKELSTQEVIQLFENGTMYTVMSGIVDKERETVYDEIWLFGEELLKEEYKPQGYESLVEIANTVPEWNGRLDELYQMVESCIYTFADEYEEAVDVNRSFLEGNTSLSYIYEDHENKKTYTNVKDKDIEDLKKTGFYVSIRPTLKEAETNIKNLSKQKWYGMIKESVSSENYTFIANINIEKGIPDYYQQGEENFNTFGKNLGNYGKGAGAALFLILVSLIGLTAGAGELNWFDRWKTEIGAGCVIFAWMGTMFTIGSNLNDIGQINRMEPAVITAISIGFLISWSCFLIGYLSLVRRIKGKNLWSNSVLKAFLSLAGMLIRNIGTLWKTLIAFIVWILLHYTAFGSVGTGYIFMLFAIDACALIYMLRQAYGKSVLYKGIKAIAEGDLNYKISVKHLKGTQREMAERINSIGEGLEKAVEESLRSERMKTDLITNVSHDIKTPLTSIINYVGLLKQEDFTDEKIRRYIEVLEEKAERLRVLTEDVVEASKVSSGNVKLEFMDINIVEMIQQVSGEFEDKLKERRLTEILNLPDRELMICADSRHTFRILENLYNNVSKYALEGTRVYGDLKVDGNQIEFSLKNISEEALNITPDELTERFIRGDESRTKEGSGLGLSIAKSLTELQGGSFALHLDGDLFKAVLRFNIIGKK</sequence>
<dbReference type="InterPro" id="IPR036097">
    <property type="entry name" value="HisK_dim/P_sf"/>
</dbReference>
<evidence type="ECO:0000256" key="11">
    <source>
        <dbReference type="ARBA" id="ARBA00022989"/>
    </source>
</evidence>
<evidence type="ECO:0000256" key="8">
    <source>
        <dbReference type="ARBA" id="ARBA00022741"/>
    </source>
</evidence>
<gene>
    <name evidence="16" type="ORF">NK125_00055</name>
</gene>
<keyword evidence="9 16" id="KW-0418">Kinase</keyword>
<dbReference type="SUPFAM" id="SSF55874">
    <property type="entry name" value="ATPase domain of HSP90 chaperone/DNA topoisomerase II/histidine kinase"/>
    <property type="match status" value="1"/>
</dbReference>
<evidence type="ECO:0000256" key="12">
    <source>
        <dbReference type="ARBA" id="ARBA00023012"/>
    </source>
</evidence>
<feature type="domain" description="Histidine kinase" evidence="15">
    <location>
        <begin position="596"/>
        <end position="793"/>
    </location>
</feature>
<dbReference type="Pfam" id="PF02518">
    <property type="entry name" value="HATPase_c"/>
    <property type="match status" value="1"/>
</dbReference>
<evidence type="ECO:0000256" key="4">
    <source>
        <dbReference type="ARBA" id="ARBA00022475"/>
    </source>
</evidence>
<comment type="catalytic activity">
    <reaction evidence="1">
        <text>ATP + protein L-histidine = ADP + protein N-phospho-L-histidine.</text>
        <dbReference type="EC" id="2.7.13.3"/>
    </reaction>
</comment>
<dbReference type="PROSITE" id="PS50109">
    <property type="entry name" value="HIS_KIN"/>
    <property type="match status" value="1"/>
</dbReference>
<evidence type="ECO:0000256" key="10">
    <source>
        <dbReference type="ARBA" id="ARBA00022840"/>
    </source>
</evidence>
<reference evidence="16 17" key="1">
    <citation type="journal article" date="2022" name="Genome Biol. Evol.">
        <title>Host diet, physiology and behaviors set the stage for Lachnospiraceae cladogenesis.</title>
        <authorList>
            <person name="Vera-Ponce De Leon A."/>
            <person name="Schneider M."/>
            <person name="Jahnes B.C."/>
            <person name="Sadowski V."/>
            <person name="Camuy-Velez L.A."/>
            <person name="Duan J."/>
            <person name="Sabree Z.L."/>
        </authorList>
    </citation>
    <scope>NUCLEOTIDE SEQUENCE [LARGE SCALE GENOMIC DNA]</scope>
    <source>
        <strain evidence="16 17">PAL113</strain>
    </source>
</reference>
<dbReference type="InterPro" id="IPR036890">
    <property type="entry name" value="HATPase_C_sf"/>
</dbReference>
<feature type="transmembrane region" description="Helical" evidence="14">
    <location>
        <begin position="512"/>
        <end position="529"/>
    </location>
</feature>
<evidence type="ECO:0000313" key="17">
    <source>
        <dbReference type="Proteomes" id="UP001523566"/>
    </source>
</evidence>
<evidence type="ECO:0000256" key="1">
    <source>
        <dbReference type="ARBA" id="ARBA00000085"/>
    </source>
</evidence>
<dbReference type="PANTHER" id="PTHR45528:SF1">
    <property type="entry name" value="SENSOR HISTIDINE KINASE CPXA"/>
    <property type="match status" value="1"/>
</dbReference>
<evidence type="ECO:0000313" key="16">
    <source>
        <dbReference type="EMBL" id="MCP1100807.1"/>
    </source>
</evidence>
<evidence type="ECO:0000256" key="9">
    <source>
        <dbReference type="ARBA" id="ARBA00022777"/>
    </source>
</evidence>
<dbReference type="Pfam" id="PF00512">
    <property type="entry name" value="HisKA"/>
    <property type="match status" value="1"/>
</dbReference>
<keyword evidence="17" id="KW-1185">Reference proteome</keyword>
<feature type="transmembrane region" description="Helical" evidence="14">
    <location>
        <begin position="368"/>
        <end position="388"/>
    </location>
</feature>
<evidence type="ECO:0000256" key="6">
    <source>
        <dbReference type="ARBA" id="ARBA00022679"/>
    </source>
</evidence>
<comment type="caution">
    <text evidence="16">The sequence shown here is derived from an EMBL/GenBank/DDBJ whole genome shotgun (WGS) entry which is preliminary data.</text>
</comment>
<organism evidence="16 17">
    <name type="scientific">Aequitasia blattaphilus</name>
    <dbReference type="NCBI Taxonomy" id="2949332"/>
    <lineage>
        <taxon>Bacteria</taxon>
        <taxon>Bacillati</taxon>
        <taxon>Bacillota</taxon>
        <taxon>Clostridia</taxon>
        <taxon>Lachnospirales</taxon>
        <taxon>Lachnospiraceae</taxon>
        <taxon>Aequitasia</taxon>
    </lineage>
</organism>
<feature type="transmembrane region" description="Helical" evidence="14">
    <location>
        <begin position="12"/>
        <end position="35"/>
    </location>
</feature>